<comment type="caution">
    <text evidence="2">The sequence shown here is derived from an EMBL/GenBank/DDBJ whole genome shotgun (WGS) entry which is preliminary data.</text>
</comment>
<keyword evidence="1" id="KW-0812">Transmembrane</keyword>
<keyword evidence="1" id="KW-0472">Membrane</keyword>
<feature type="non-terminal residue" evidence="2">
    <location>
        <position position="123"/>
    </location>
</feature>
<gene>
    <name evidence="2" type="ORF">S12H4_48061</name>
</gene>
<evidence type="ECO:0000313" key="2">
    <source>
        <dbReference type="EMBL" id="GAJ15037.1"/>
    </source>
</evidence>
<dbReference type="AlphaFoldDB" id="X1VCL6"/>
<proteinExistence type="predicted"/>
<name>X1VCL6_9ZZZZ</name>
<organism evidence="2">
    <name type="scientific">marine sediment metagenome</name>
    <dbReference type="NCBI Taxonomy" id="412755"/>
    <lineage>
        <taxon>unclassified sequences</taxon>
        <taxon>metagenomes</taxon>
        <taxon>ecological metagenomes</taxon>
    </lineage>
</organism>
<protein>
    <submittedName>
        <fullName evidence="2">Uncharacterized protein</fullName>
    </submittedName>
</protein>
<reference evidence="2" key="1">
    <citation type="journal article" date="2014" name="Front. Microbiol.">
        <title>High frequency of phylogenetically diverse reductive dehalogenase-homologous genes in deep subseafloor sedimentary metagenomes.</title>
        <authorList>
            <person name="Kawai M."/>
            <person name="Futagami T."/>
            <person name="Toyoda A."/>
            <person name="Takaki Y."/>
            <person name="Nishi S."/>
            <person name="Hori S."/>
            <person name="Arai W."/>
            <person name="Tsubouchi T."/>
            <person name="Morono Y."/>
            <person name="Uchiyama I."/>
            <person name="Ito T."/>
            <person name="Fujiyama A."/>
            <person name="Inagaki F."/>
            <person name="Takami H."/>
        </authorList>
    </citation>
    <scope>NUCLEOTIDE SEQUENCE</scope>
    <source>
        <strain evidence="2">Expedition CK06-06</strain>
    </source>
</reference>
<sequence>MNLIIDLQIFCISIVLFLSIFVIVSLYCYRKLFDAWYAANKIYLRNAPKEYLIEKDKKYVGVVVTTTNLKEKKYDFIYGCGVVLFIEYLIEKKQPFRLIIDVNEKNFSDLVKDTNCEDLYIVG</sequence>
<keyword evidence="1" id="KW-1133">Transmembrane helix</keyword>
<evidence type="ECO:0000256" key="1">
    <source>
        <dbReference type="SAM" id="Phobius"/>
    </source>
</evidence>
<accession>X1VCL6</accession>
<feature type="transmembrane region" description="Helical" evidence="1">
    <location>
        <begin position="7"/>
        <end position="27"/>
    </location>
</feature>
<dbReference type="EMBL" id="BARW01029989">
    <property type="protein sequence ID" value="GAJ15037.1"/>
    <property type="molecule type" value="Genomic_DNA"/>
</dbReference>